<accession>A0A097KR67</accession>
<organism evidence="3">
    <name type="scientific">Marvania geminata</name>
    <dbReference type="NCBI Taxonomy" id="97105"/>
    <lineage>
        <taxon>Eukaryota</taxon>
        <taxon>Viridiplantae</taxon>
        <taxon>Chlorophyta</taxon>
        <taxon>core chlorophytes</taxon>
        <taxon>Trebouxiophyceae</taxon>
        <taxon>Chlorellales</taxon>
        <taxon>Chlorellaceae</taxon>
        <taxon>Marvania</taxon>
    </lineage>
</organism>
<dbReference type="InterPro" id="IPR003593">
    <property type="entry name" value="AAA+_ATPase"/>
</dbReference>
<dbReference type="Gene3D" id="1.20.58.760">
    <property type="entry name" value="Peptidase M41"/>
    <property type="match status" value="2"/>
</dbReference>
<evidence type="ECO:0000313" key="3">
    <source>
        <dbReference type="EMBL" id="AIT95654.1"/>
    </source>
</evidence>
<dbReference type="Gene3D" id="3.40.50.300">
    <property type="entry name" value="P-loop containing nucleotide triphosphate hydrolases"/>
    <property type="match status" value="1"/>
</dbReference>
<dbReference type="InterPro" id="IPR003959">
    <property type="entry name" value="ATPase_AAA_core"/>
</dbReference>
<dbReference type="InterPro" id="IPR037219">
    <property type="entry name" value="Peptidase_M41-like"/>
</dbReference>
<geneLocation type="chloroplast" evidence="3"/>
<reference evidence="3" key="1">
    <citation type="journal article" date="2014" name="BMC Evol. Biol.">
        <title>Chloroplast phylogenomic analysis resolves deep-level relationships within the green algal class Trebouxiophyceae.</title>
        <authorList>
            <person name="Lemieux C."/>
            <person name="Otis C."/>
            <person name="Turmel M."/>
        </authorList>
    </citation>
    <scope>NUCLEOTIDE SEQUENCE</scope>
</reference>
<dbReference type="GO" id="GO:0004176">
    <property type="term" value="F:ATP-dependent peptidase activity"/>
    <property type="evidence" value="ECO:0007669"/>
    <property type="project" value="InterPro"/>
</dbReference>
<dbReference type="PANTHER" id="PTHR23076:SF97">
    <property type="entry name" value="ATP-DEPENDENT ZINC METALLOPROTEASE YME1L1"/>
    <property type="match status" value="1"/>
</dbReference>
<dbReference type="GO" id="GO:0005524">
    <property type="term" value="F:ATP binding"/>
    <property type="evidence" value="ECO:0007669"/>
    <property type="project" value="InterPro"/>
</dbReference>
<gene>
    <name evidence="3" type="primary">ftsH</name>
</gene>
<dbReference type="RefSeq" id="YP_009106847.1">
    <property type="nucleotide sequence ID" value="NC_025549.1"/>
</dbReference>
<dbReference type="SUPFAM" id="SSF140990">
    <property type="entry name" value="FtsH protease domain-like"/>
    <property type="match status" value="2"/>
</dbReference>
<dbReference type="SUPFAM" id="SSF52540">
    <property type="entry name" value="P-loop containing nucleoside triphosphate hydrolases"/>
    <property type="match status" value="1"/>
</dbReference>
<dbReference type="PROSITE" id="PS00674">
    <property type="entry name" value="AAA"/>
    <property type="match status" value="1"/>
</dbReference>
<dbReference type="Gene3D" id="1.10.8.60">
    <property type="match status" value="1"/>
</dbReference>
<sequence length="1247" mass="142835">MSWFQRTLLITKSQKEEEPRLLANFTASNSDIVADLGSITPLERNQSKDSEAAASGFAHNWYTLLLDEPYLNFWQKFPREFDELPSKLEAIENSLATAPLNVSFDKIQWQTLSSSPKEKNKLKLSRSKKGSIESLEVTRFVGLKLKTIISESKIDPKILLSSVESVNKKDFLDSDVTLQKEFRKIFTASELEELSQIEFDAFNETRPYLACVAGNDSFAALEGEFVKPRLMSGYRYPDMDLREVISFLWQREFSDKTDLALELPPNYLLPRVQQFQHSDPPIFELQTQKIVLRALDENQKEKIIYRGPAVVLNSQSGLEWVTQTNNEKQTLRSWLEKYLGPTNPTRETLKNYFGSLQPLSEKSEPLPFQRSVYVPKMSVKDWTVFQEKYKQQQIQNAIQTAKRPEEIELLKQVEFLTVPAFEARIPKVEPENFRFGTNPFVEFQYLHPTLQQDSSSYPKISPSLSFGLTNANTLSSGTYQKYPLLVDQNNQVFFSDQWEPLTTESWLIVSKLGFGLFFFSVLKTLASNYGRELLEYLLDLVASLGFLDENLKQEIEILMGKREKGFRIISKTTQNFSNIAGIQNLLPEIIEIVWFLRNSGREFALSKTLPRGVLLTGPPGTGKTILVQAIAGEAEVPVVALSGSSLLEPGESGAIKLQILFDEARKMAPCIVFIDEVDTLAQKREHMGHTSTGAEDLLDTLSNPLSNVSHSGQVKATESEDPNAVLVQEELRKEKLRLLLQFLVELDGIKSRTGVVVIAATNRPEMLDPAVLRPGRFDRIIDLGLPGPEKRNEIFKLYSTNLGVNDEVSWDYFTHRTAGYSAADIASIMNQSTLYAILNQSRHTLETIEYGIDRITTLEKPMQVQKDTVFALQLAYYQAGKILLSRLLKHHPPTLVAHLWPRRPNARALQISENLQNYVFRFARRVELEHRLIGCYAGKAAEILFLQQGNAFLNVSDLGLEDLHFAQNLITLMVENWTFYSTTSLIHQNSEIITGFNEKEYRYEFAEKLPFFQTLLDPIQTTELSVIHRDEQVGNLNYYYEDVEEEEDQDLIEQQAQKYFQVPSWQSRISNEFEFATRTFSNWYRLYLPDPLQKERNLEWIPPDEFYHGNIFAKKLSESLTLNEVANIHIDYQTHSLILQSFNKALVLLHENRDVLDTLAYELLACEVLHQSQIDHIVKDLVVSDVSKSDTTEPDSEIEVKKIQEKLLSKNWGPNSRRPQSRWLNLDMPQSDPEDLNVSQSDLEDLS</sequence>
<dbReference type="PANTHER" id="PTHR23076">
    <property type="entry name" value="METALLOPROTEASE M41 FTSH"/>
    <property type="match status" value="1"/>
</dbReference>
<feature type="region of interest" description="Disordered" evidence="1">
    <location>
        <begin position="1210"/>
        <end position="1247"/>
    </location>
</feature>
<dbReference type="SMART" id="SM00382">
    <property type="entry name" value="AAA"/>
    <property type="match status" value="1"/>
</dbReference>
<dbReference type="EMBL" id="KM462888">
    <property type="protein sequence ID" value="AIT95654.1"/>
    <property type="molecule type" value="Genomic_DNA"/>
</dbReference>
<dbReference type="InterPro" id="IPR027417">
    <property type="entry name" value="P-loop_NTPase"/>
</dbReference>
<keyword evidence="3" id="KW-0934">Plastid</keyword>
<evidence type="ECO:0000259" key="2">
    <source>
        <dbReference type="SMART" id="SM00382"/>
    </source>
</evidence>
<dbReference type="InterPro" id="IPR003960">
    <property type="entry name" value="ATPase_AAA_CS"/>
</dbReference>
<dbReference type="Pfam" id="PF00004">
    <property type="entry name" value="AAA"/>
    <property type="match status" value="2"/>
</dbReference>
<feature type="domain" description="AAA+ ATPase" evidence="2">
    <location>
        <begin position="609"/>
        <end position="787"/>
    </location>
</feature>
<keyword evidence="3" id="KW-0132">Cell division</keyword>
<dbReference type="GeneID" id="22161349"/>
<evidence type="ECO:0000256" key="1">
    <source>
        <dbReference type="SAM" id="MobiDB-lite"/>
    </source>
</evidence>
<name>A0A097KR67_9CHLO</name>
<proteinExistence type="predicted"/>
<dbReference type="GO" id="GO:0004222">
    <property type="term" value="F:metalloendopeptidase activity"/>
    <property type="evidence" value="ECO:0007669"/>
    <property type="project" value="InterPro"/>
</dbReference>
<dbReference type="GO" id="GO:0051301">
    <property type="term" value="P:cell division"/>
    <property type="evidence" value="ECO:0007669"/>
    <property type="project" value="UniProtKB-KW"/>
</dbReference>
<keyword evidence="3" id="KW-0131">Cell cycle</keyword>
<protein>
    <submittedName>
        <fullName evidence="3">Cell division protein</fullName>
    </submittedName>
</protein>
<keyword evidence="3" id="KW-0150">Chloroplast</keyword>
<dbReference type="GO" id="GO:0006508">
    <property type="term" value="P:proteolysis"/>
    <property type="evidence" value="ECO:0007669"/>
    <property type="project" value="InterPro"/>
</dbReference>
<dbReference type="GO" id="GO:0016887">
    <property type="term" value="F:ATP hydrolysis activity"/>
    <property type="evidence" value="ECO:0007669"/>
    <property type="project" value="InterPro"/>
</dbReference>
<dbReference type="AlphaFoldDB" id="A0A097KR67"/>